<accession>F8MX52</accession>
<name>F8MX52_NEUT8</name>
<dbReference type="HOGENOM" id="CLU_2622623_0_0_1"/>
<gene>
    <name evidence="2" type="ORF">NEUTE1DRAFT_48868</name>
</gene>
<dbReference type="GeneID" id="20828182"/>
<dbReference type="KEGG" id="nte:NEUTE1DRAFT48868"/>
<dbReference type="VEuPathDB" id="FungiDB:NEUTE1DRAFT_48868"/>
<evidence type="ECO:0000313" key="2">
    <source>
        <dbReference type="EMBL" id="EGO54323.1"/>
    </source>
</evidence>
<dbReference type="Proteomes" id="UP000008065">
    <property type="component" value="Unassembled WGS sequence"/>
</dbReference>
<proteinExistence type="predicted"/>
<reference evidence="3" key="1">
    <citation type="journal article" date="2011" name="Genetics">
        <title>Massive changes in genome architecture accompany the transition to self-fertility in the filamentous fungus Neurospora tetrasperma.</title>
        <authorList>
            <person name="Ellison C.E."/>
            <person name="Stajich J.E."/>
            <person name="Jacobson D.J."/>
            <person name="Natvig D.O."/>
            <person name="Lapidus A."/>
            <person name="Foster B."/>
            <person name="Aerts A."/>
            <person name="Riley R."/>
            <person name="Lindquist E.A."/>
            <person name="Grigoriev I.V."/>
            <person name="Taylor J.W."/>
        </authorList>
    </citation>
    <scope>NUCLEOTIDE SEQUENCE [LARGE SCALE GENOMIC DNA]</scope>
    <source>
        <strain evidence="3">FGSC 2508 / P0657</strain>
    </source>
</reference>
<feature type="region of interest" description="Disordered" evidence="1">
    <location>
        <begin position="1"/>
        <end position="32"/>
    </location>
</feature>
<evidence type="ECO:0000313" key="3">
    <source>
        <dbReference type="Proteomes" id="UP000008065"/>
    </source>
</evidence>
<evidence type="ECO:0000256" key="1">
    <source>
        <dbReference type="SAM" id="MobiDB-lite"/>
    </source>
</evidence>
<dbReference type="EMBL" id="GL891307">
    <property type="protein sequence ID" value="EGO54323.1"/>
    <property type="molecule type" value="Genomic_DNA"/>
</dbReference>
<dbReference type="AlphaFoldDB" id="F8MX52"/>
<keyword evidence="3" id="KW-1185">Reference proteome</keyword>
<sequence length="78" mass="8641">MDKQSVQGVPASTAARPVEEATLANNEPKADNSRRAVGIFCDQVLSTTREMHDALEISNEKLRLLMREVQELQEKTGS</sequence>
<organism evidence="2 3">
    <name type="scientific">Neurospora tetrasperma (strain FGSC 2508 / ATCC MYA-4615 / P0657)</name>
    <dbReference type="NCBI Taxonomy" id="510951"/>
    <lineage>
        <taxon>Eukaryota</taxon>
        <taxon>Fungi</taxon>
        <taxon>Dikarya</taxon>
        <taxon>Ascomycota</taxon>
        <taxon>Pezizomycotina</taxon>
        <taxon>Sordariomycetes</taxon>
        <taxon>Sordariomycetidae</taxon>
        <taxon>Sordariales</taxon>
        <taxon>Sordariaceae</taxon>
        <taxon>Neurospora</taxon>
    </lineage>
</organism>
<dbReference type="OrthoDB" id="10308478at2759"/>
<protein>
    <submittedName>
        <fullName evidence="2">Uncharacterized protein</fullName>
    </submittedName>
</protein>
<dbReference type="RefSeq" id="XP_009853834.1">
    <property type="nucleotide sequence ID" value="XM_009855532.1"/>
</dbReference>